<feature type="domain" description="Glucose/Sorbosone dehydrogenase" evidence="1">
    <location>
        <begin position="31"/>
        <end position="357"/>
    </location>
</feature>
<dbReference type="Pfam" id="PF07995">
    <property type="entry name" value="GSDH"/>
    <property type="match status" value="1"/>
</dbReference>
<evidence type="ECO:0000313" key="2">
    <source>
        <dbReference type="EMBL" id="SEF77853.1"/>
    </source>
</evidence>
<dbReference type="AlphaFoldDB" id="A0A1H5URZ2"/>
<evidence type="ECO:0000259" key="1">
    <source>
        <dbReference type="Pfam" id="PF07995"/>
    </source>
</evidence>
<dbReference type="Gene3D" id="2.120.10.30">
    <property type="entry name" value="TolB, C-terminal domain"/>
    <property type="match status" value="1"/>
</dbReference>
<dbReference type="PANTHER" id="PTHR19328">
    <property type="entry name" value="HEDGEHOG-INTERACTING PROTEIN"/>
    <property type="match status" value="1"/>
</dbReference>
<name>A0A1H5URZ2_9PROT</name>
<accession>A0A1H5URZ2</accession>
<dbReference type="SUPFAM" id="SSF50952">
    <property type="entry name" value="Soluble quinoprotein glucose dehydrogenase"/>
    <property type="match status" value="1"/>
</dbReference>
<dbReference type="EMBL" id="FNUX01000009">
    <property type="protein sequence ID" value="SEF77853.1"/>
    <property type="molecule type" value="Genomic_DNA"/>
</dbReference>
<dbReference type="OrthoDB" id="9770043at2"/>
<reference evidence="2 3" key="1">
    <citation type="submission" date="2016-10" db="EMBL/GenBank/DDBJ databases">
        <authorList>
            <person name="de Groot N.N."/>
        </authorList>
    </citation>
    <scope>NUCLEOTIDE SEQUENCE [LARGE SCALE GENOMIC DNA]</scope>
    <source>
        <strain evidence="2 3">Nm13</strain>
    </source>
</reference>
<dbReference type="InterPro" id="IPR011042">
    <property type="entry name" value="6-blade_b-propeller_TolB-like"/>
</dbReference>
<proteinExistence type="predicted"/>
<protein>
    <submittedName>
        <fullName evidence="2">Glucose/arabinose dehydrogenase, beta-propeller fold</fullName>
    </submittedName>
</protein>
<evidence type="ECO:0000313" key="3">
    <source>
        <dbReference type="Proteomes" id="UP000236753"/>
    </source>
</evidence>
<dbReference type="Proteomes" id="UP000236753">
    <property type="component" value="Unassembled WGS sequence"/>
</dbReference>
<dbReference type="InterPro" id="IPR011041">
    <property type="entry name" value="Quinoprot_gluc/sorb_DH_b-prop"/>
</dbReference>
<dbReference type="PANTHER" id="PTHR19328:SF75">
    <property type="entry name" value="ALDOSE SUGAR DEHYDROGENASE YLII"/>
    <property type="match status" value="1"/>
</dbReference>
<sequence>MLLIFSFLLLPVTQAQRIQTEFDVLLVTEGLQFPWGMAFMPDGNLLVTEKIGQLRIITPDGRISEPIKGVPAVLVQQQGGLLDIALDPEFSKNRLIYLSYSEPEGSKASTAVAKAELKNGSLENLQVIFRQWPKTEGGVHFGSRLIFAPDGNLFITLGDRGDYSQEAQQLGNHIGKIIRIRSDGTVPSDNPFVNDTKAKPEIWSYGHRSVQGAAIHPKSGELWIHEHGPKGGDEINIPQPGKNYGWPKASYGNHYNDIPIKSEHAEQGFEEPIHYWTPSIAPSGMVFYTGKQFPGWRDNLFIGTLAGRHLVRLSTDNKKIINEEKLLINTLRFRDVEQGPDGALYLLTDEENGKLLKLTPK</sequence>
<gene>
    <name evidence="2" type="ORF">SAMN05216334_10920</name>
</gene>
<dbReference type="InterPro" id="IPR012938">
    <property type="entry name" value="Glc/Sorbosone_DH"/>
</dbReference>
<organism evidence="2 3">
    <name type="scientific">Nitrosomonas ureae</name>
    <dbReference type="NCBI Taxonomy" id="44577"/>
    <lineage>
        <taxon>Bacteria</taxon>
        <taxon>Pseudomonadati</taxon>
        <taxon>Pseudomonadota</taxon>
        <taxon>Betaproteobacteria</taxon>
        <taxon>Nitrosomonadales</taxon>
        <taxon>Nitrosomonadaceae</taxon>
        <taxon>Nitrosomonas</taxon>
    </lineage>
</organism>